<sequence length="182" mass="19808">MNLIFSFKSLMLQLLQIRLDDITVKFGHTKKVCKKKKSDEASKASDSPNAVVPTPSFPQAPTSTNKPNKSAAGGSANGEKTSGYGFGTLKLQANNYVIDVQHTGFVPALKMNLINPKSFPADDNSITITTKSVTHSTFGTYEIKLECTLDIIMPMPEINSIVKSKQLSRFHSSFGHPNPASF</sequence>
<feature type="compositionally biased region" description="Polar residues" evidence="1">
    <location>
        <begin position="57"/>
        <end position="68"/>
    </location>
</feature>
<dbReference type="Proteomes" id="UP000694255">
    <property type="component" value="Unassembled WGS sequence"/>
</dbReference>
<dbReference type="RefSeq" id="XP_049263064.1">
    <property type="nucleotide sequence ID" value="XM_049407566.1"/>
</dbReference>
<evidence type="ECO:0000256" key="1">
    <source>
        <dbReference type="SAM" id="MobiDB-lite"/>
    </source>
</evidence>
<gene>
    <name evidence="2" type="ORF">J8A68_003686</name>
</gene>
<protein>
    <submittedName>
        <fullName evidence="2">Uncharacterized protein</fullName>
    </submittedName>
</protein>
<accession>A0A8J5QLL2</accession>
<dbReference type="GeneID" id="73470486"/>
<keyword evidence="3" id="KW-1185">Reference proteome</keyword>
<dbReference type="EMBL" id="JAGSYN010000161">
    <property type="protein sequence ID" value="KAG7662831.1"/>
    <property type="molecule type" value="Genomic_DNA"/>
</dbReference>
<organism evidence="2 3">
    <name type="scientific">[Candida] subhashii</name>
    <dbReference type="NCBI Taxonomy" id="561895"/>
    <lineage>
        <taxon>Eukaryota</taxon>
        <taxon>Fungi</taxon>
        <taxon>Dikarya</taxon>
        <taxon>Ascomycota</taxon>
        <taxon>Saccharomycotina</taxon>
        <taxon>Pichiomycetes</taxon>
        <taxon>Debaryomycetaceae</taxon>
        <taxon>Spathaspora</taxon>
    </lineage>
</organism>
<name>A0A8J5QLL2_9ASCO</name>
<feature type="region of interest" description="Disordered" evidence="1">
    <location>
        <begin position="35"/>
        <end position="77"/>
    </location>
</feature>
<reference evidence="2 3" key="1">
    <citation type="journal article" date="2021" name="DNA Res.">
        <title>Genome analysis of Candida subhashii reveals its hybrid nature and dual mitochondrial genome conformations.</title>
        <authorList>
            <person name="Mixao V."/>
            <person name="Hegedusova E."/>
            <person name="Saus E."/>
            <person name="Pryszcz L.P."/>
            <person name="Cillingova A."/>
            <person name="Nosek J."/>
            <person name="Gabaldon T."/>
        </authorList>
    </citation>
    <scope>NUCLEOTIDE SEQUENCE [LARGE SCALE GENOMIC DNA]</scope>
    <source>
        <strain evidence="2 3">CBS 10753</strain>
    </source>
</reference>
<evidence type="ECO:0000313" key="2">
    <source>
        <dbReference type="EMBL" id="KAG7662831.1"/>
    </source>
</evidence>
<proteinExistence type="predicted"/>
<comment type="caution">
    <text evidence="2">The sequence shown here is derived from an EMBL/GenBank/DDBJ whole genome shotgun (WGS) entry which is preliminary data.</text>
</comment>
<dbReference type="AlphaFoldDB" id="A0A8J5QLL2"/>
<evidence type="ECO:0000313" key="3">
    <source>
        <dbReference type="Proteomes" id="UP000694255"/>
    </source>
</evidence>